<dbReference type="RefSeq" id="WP_096685893.1">
    <property type="nucleotide sequence ID" value="NZ_AP014564.1"/>
</dbReference>
<dbReference type="AlphaFoldDB" id="A0A1J1E180"/>
<accession>A0A1J1E180</accession>
<protein>
    <submittedName>
        <fullName evidence="1">Pkd domain containing protein</fullName>
    </submittedName>
</protein>
<sequence>MKAFSFVKSIIFSFVLLSVIIFSCDKKSIIEDDLDVCIKSFELLNSENDQKNLGSDIKCDIDTENYTISLTVPSSAELTGLKFNITPCEGTTISPASGEEVDFEEVVGEPIERETATYDVSEESAKEHSPQQRYKKVFALTKGDKSQDYTVYIIRPLASADNRISAFEFKKETGVNDGLKLTRSSADESRTSDVIINHEDGTIKVKVSTAADVTALTPTITKHASATISPAEGVHNYATPKIYTITAQDGQTKEYTVSVAKDLSNDKIITSFKFEHTQNPDKSFNNVDYSAASIDSSGNGDGAVTITKIPNTVLSLTGLKPTIVISANASVNPENQAPNGFTRGTPAVYTVTAQDGTTRNYNVTIPTLQAVTEITSFKILKTDHQSNSKISTDMTISPTNSGSDYTIVLDGEDQNTVSLSPEIVVSRGATVNPGSKEQKEFTYGTPVTYTVTAENGTAKSYSVTVKSSNSKMKSFKFKSATGNNSSAGKIVKDVSGTISGNTITVNVPHDAELNGLTPDIELYNGANVSPEATTAQDFSSQKTYTVTAQDGSTSIYTVTIQKNTEPEIQSFTFTDSNNAGKNIGNNIGVEVKHSEGEIIVKVPYNTDLTVLTPTVTANSSALAGTQVYKGESGTTEANTSSADFSNSHTTAVKYSAVGPAGGRKVYNVKVYKAPAITEFKFEKSANSDAGFPTGQTYTGTPNQGSSFSANGTIAVTVANTVDVANLKATISGDNFTTLSNHNISFSGSSSYSTTITVQNEHLSSFTKTYTVNLTKEAAPKLTEFKISADTNKGIQSEITGDITDDDSNSAAATGTIKLKFDHKVSNRNTEINLDGLTYTSQPGTGHALTPASPVNGSIHNQQFTLTTTLGSKRVYTVTAVKGPFIKSFTFTDSSNNGKNLGANVDGKIDHAAGTITLEVPSGVTMDAGASANTVTLTPTIELGGDSVTIDPASATAQAFTPDGSTAIQYTVTNSSDTTFTKVYQVTVSKK</sequence>
<dbReference type="Proteomes" id="UP000243197">
    <property type="component" value="Chromosome"/>
</dbReference>
<evidence type="ECO:0000313" key="1">
    <source>
        <dbReference type="EMBL" id="BAV94701.1"/>
    </source>
</evidence>
<reference evidence="1 2" key="1">
    <citation type="submission" date="2014-03" db="EMBL/GenBank/DDBJ databases">
        <title>complete genome sequence of Flavobacteriaceae bacterium JBKA-6.</title>
        <authorList>
            <person name="Takano T."/>
            <person name="Nakamura Y."/>
            <person name="Takuma S."/>
            <person name="Yasuike M."/>
            <person name="Matsuyama T."/>
            <person name="Sakai T."/>
            <person name="Fujiwara A."/>
            <person name="Kimoto K."/>
            <person name="Fukuda Y."/>
            <person name="Kondo H."/>
            <person name="Hirono I."/>
            <person name="Nakayasu C."/>
        </authorList>
    </citation>
    <scope>NUCLEOTIDE SEQUENCE [LARGE SCALE GENOMIC DNA]</scope>
    <source>
        <strain evidence="1 2">JBKA-6</strain>
    </source>
</reference>
<proteinExistence type="predicted"/>
<keyword evidence="2" id="KW-1185">Reference proteome</keyword>
<dbReference type="Gene3D" id="2.60.40.2340">
    <property type="match status" value="7"/>
</dbReference>
<evidence type="ECO:0000313" key="2">
    <source>
        <dbReference type="Proteomes" id="UP000243197"/>
    </source>
</evidence>
<dbReference type="KEGG" id="ise:JBKA6_0688"/>
<dbReference type="PROSITE" id="PS51257">
    <property type="entry name" value="PROKAR_LIPOPROTEIN"/>
    <property type="match status" value="1"/>
</dbReference>
<organism evidence="1 2">
    <name type="scientific">Ichthyobacterium seriolicida</name>
    <dbReference type="NCBI Taxonomy" id="242600"/>
    <lineage>
        <taxon>Bacteria</taxon>
        <taxon>Pseudomonadati</taxon>
        <taxon>Bacteroidota</taxon>
        <taxon>Flavobacteriia</taxon>
        <taxon>Flavobacteriales</taxon>
        <taxon>Ichthyobacteriaceae</taxon>
        <taxon>Ichthyobacterium</taxon>
    </lineage>
</organism>
<gene>
    <name evidence="1" type="ORF">JBKA6_0688</name>
</gene>
<name>A0A1J1E180_9FLAO</name>
<dbReference type="EMBL" id="AP014564">
    <property type="protein sequence ID" value="BAV94701.1"/>
    <property type="molecule type" value="Genomic_DNA"/>
</dbReference>
<dbReference type="OrthoDB" id="713122at2"/>